<evidence type="ECO:0000313" key="2">
    <source>
        <dbReference type="Proteomes" id="UP000308886"/>
    </source>
</evidence>
<protein>
    <submittedName>
        <fullName evidence="1">Uncharacterized protein</fullName>
    </submittedName>
</protein>
<evidence type="ECO:0000313" key="1">
    <source>
        <dbReference type="EMBL" id="TGX80427.1"/>
    </source>
</evidence>
<accession>A0AC61QMG4</accession>
<comment type="caution">
    <text evidence="1">The sequence shown here is derived from an EMBL/GenBank/DDBJ whole genome shotgun (WGS) entry which is preliminary data.</text>
</comment>
<dbReference type="EMBL" id="SRZC01000026">
    <property type="protein sequence ID" value="TGX80427.1"/>
    <property type="molecule type" value="Genomic_DNA"/>
</dbReference>
<organism evidence="1 2">
    <name type="scientific">Palleniella muris</name>
    <dbReference type="NCBI Taxonomy" id="3038145"/>
    <lineage>
        <taxon>Bacteria</taxon>
        <taxon>Pseudomonadati</taxon>
        <taxon>Bacteroidota</taxon>
        <taxon>Bacteroidia</taxon>
        <taxon>Bacteroidales</taxon>
        <taxon>Prevotellaceae</taxon>
        <taxon>Palleniella</taxon>
    </lineage>
</organism>
<proteinExistence type="predicted"/>
<name>A0AC61QMG4_9BACT</name>
<gene>
    <name evidence="1" type="ORF">E5358_12890</name>
</gene>
<sequence length="97" mass="10994">MKTIIFDFDGTLADTRRSIVETVFLTLSHFNLPQPSAERIQSVIGLPLRDTFTCAAGLSDEETITKCIEFYRSNYDMVCLKSVTLFPNVTDTLKAFY</sequence>
<dbReference type="Proteomes" id="UP000308886">
    <property type="component" value="Unassembled WGS sequence"/>
</dbReference>
<reference evidence="1" key="1">
    <citation type="submission" date="2019-04" db="EMBL/GenBank/DDBJ databases">
        <title>Microbes associate with the intestines of laboratory mice.</title>
        <authorList>
            <person name="Navarre W."/>
            <person name="Wong E."/>
            <person name="Huang K."/>
            <person name="Tropini C."/>
            <person name="Ng K."/>
            <person name="Yu B."/>
        </authorList>
    </citation>
    <scope>NUCLEOTIDE SEQUENCE</scope>
    <source>
        <strain evidence="1">NM73_A23</strain>
    </source>
</reference>
<keyword evidence="2" id="KW-1185">Reference proteome</keyword>